<keyword evidence="2" id="KW-1185">Reference proteome</keyword>
<accession>A0AAD5VR51</accession>
<reference evidence="1" key="1">
    <citation type="submission" date="2022-07" db="EMBL/GenBank/DDBJ databases">
        <title>Genome Sequence of Leucocoprinus birnbaumii.</title>
        <authorList>
            <person name="Buettner E."/>
        </authorList>
    </citation>
    <scope>NUCLEOTIDE SEQUENCE</scope>
    <source>
        <strain evidence="1">VT141</strain>
    </source>
</reference>
<proteinExistence type="predicted"/>
<dbReference type="EMBL" id="JANIEX010000543">
    <property type="protein sequence ID" value="KAJ3565746.1"/>
    <property type="molecule type" value="Genomic_DNA"/>
</dbReference>
<protein>
    <submittedName>
        <fullName evidence="1">Uncharacterized protein</fullName>
    </submittedName>
</protein>
<evidence type="ECO:0000313" key="2">
    <source>
        <dbReference type="Proteomes" id="UP001213000"/>
    </source>
</evidence>
<dbReference type="Proteomes" id="UP001213000">
    <property type="component" value="Unassembled WGS sequence"/>
</dbReference>
<dbReference type="AlphaFoldDB" id="A0AAD5VR51"/>
<sequence length="227" mass="26295">MPNPGYSTTLSSSQSAKAMNTSLRFGMMPAVLEMTIGIPAGLTQDAWKSSSWSFYILALLPRFFFSSIGNDVPAGSFFGGSPKAVTWWSKVYYSYHDYYLEKGYFVGKDQTLINSLFLLFPSRFISVWLSDPATRTGLLHFDEGVQGSCGSSWYYYQFFMASEEERQMMRMKWMRELKDKVSWLWSGWRWWMDRQECKLSKVVWMRDLLSDAFGKGWGVRKTLLGRS</sequence>
<name>A0AAD5VR51_9AGAR</name>
<gene>
    <name evidence="1" type="ORF">NP233_g7446</name>
</gene>
<organism evidence="1 2">
    <name type="scientific">Leucocoprinus birnbaumii</name>
    <dbReference type="NCBI Taxonomy" id="56174"/>
    <lineage>
        <taxon>Eukaryota</taxon>
        <taxon>Fungi</taxon>
        <taxon>Dikarya</taxon>
        <taxon>Basidiomycota</taxon>
        <taxon>Agaricomycotina</taxon>
        <taxon>Agaricomycetes</taxon>
        <taxon>Agaricomycetidae</taxon>
        <taxon>Agaricales</taxon>
        <taxon>Agaricineae</taxon>
        <taxon>Agaricaceae</taxon>
        <taxon>Leucocoprinus</taxon>
    </lineage>
</organism>
<evidence type="ECO:0000313" key="1">
    <source>
        <dbReference type="EMBL" id="KAJ3565746.1"/>
    </source>
</evidence>
<comment type="caution">
    <text evidence="1">The sequence shown here is derived from an EMBL/GenBank/DDBJ whole genome shotgun (WGS) entry which is preliminary data.</text>
</comment>